<gene>
    <name evidence="1" type="ORF">STRIP9103_05707</name>
</gene>
<comment type="caution">
    <text evidence="1">The sequence shown here is derived from an EMBL/GenBank/DDBJ whole genome shotgun (WGS) entry which is preliminary data.</text>
</comment>
<reference evidence="1 2" key="1">
    <citation type="submission" date="2012-11" db="EMBL/GenBank/DDBJ databases">
        <authorList>
            <person name="Huguet-Tapia J.C."/>
            <person name="Durkin A.S."/>
            <person name="Pettis G.S."/>
            <person name="Badger J.H."/>
        </authorList>
    </citation>
    <scope>NUCLEOTIDE SEQUENCE [LARGE SCALE GENOMIC DNA]</scope>
    <source>
        <strain evidence="1 2">91-03</strain>
    </source>
</reference>
<keyword evidence="2" id="KW-1185">Reference proteome</keyword>
<dbReference type="Proteomes" id="UP000010411">
    <property type="component" value="Unassembled WGS sequence"/>
</dbReference>
<proteinExistence type="predicted"/>
<feature type="non-terminal residue" evidence="1">
    <location>
        <position position="14"/>
    </location>
</feature>
<organism evidence="1 2">
    <name type="scientific">Streptomyces ipomoeae 91-03</name>
    <dbReference type="NCBI Taxonomy" id="698759"/>
    <lineage>
        <taxon>Bacteria</taxon>
        <taxon>Bacillati</taxon>
        <taxon>Actinomycetota</taxon>
        <taxon>Actinomycetes</taxon>
        <taxon>Kitasatosporales</taxon>
        <taxon>Streptomycetaceae</taxon>
        <taxon>Streptomyces</taxon>
    </lineage>
</organism>
<evidence type="ECO:0000313" key="2">
    <source>
        <dbReference type="Proteomes" id="UP000010411"/>
    </source>
</evidence>
<sequence length="14" mass="1499">MRGWVGAVPVCQPV</sequence>
<dbReference type="EMBL" id="AEJC01000306">
    <property type="protein sequence ID" value="EKX65169.1"/>
    <property type="molecule type" value="Genomic_DNA"/>
</dbReference>
<evidence type="ECO:0000313" key="1">
    <source>
        <dbReference type="EMBL" id="EKX65169.1"/>
    </source>
</evidence>
<protein>
    <submittedName>
        <fullName evidence="1">Uncharacterized protein</fullName>
    </submittedName>
</protein>
<accession>L1KX88</accession>
<name>L1KX88_9ACTN</name>